<accession>A0ACA9KCB2</accession>
<reference evidence="1" key="1">
    <citation type="submission" date="2021-06" db="EMBL/GenBank/DDBJ databases">
        <authorList>
            <person name="Kallberg Y."/>
            <person name="Tangrot J."/>
            <person name="Rosling A."/>
        </authorList>
    </citation>
    <scope>NUCLEOTIDE SEQUENCE</scope>
    <source>
        <strain evidence="1">CL356</strain>
    </source>
</reference>
<feature type="non-terminal residue" evidence="1">
    <location>
        <position position="131"/>
    </location>
</feature>
<evidence type="ECO:0000313" key="1">
    <source>
        <dbReference type="EMBL" id="CAG8465434.1"/>
    </source>
</evidence>
<dbReference type="Proteomes" id="UP000789525">
    <property type="component" value="Unassembled WGS sequence"/>
</dbReference>
<keyword evidence="2" id="KW-1185">Reference proteome</keyword>
<evidence type="ECO:0000313" key="2">
    <source>
        <dbReference type="Proteomes" id="UP000789525"/>
    </source>
</evidence>
<organism evidence="1 2">
    <name type="scientific">Acaulospora colombiana</name>
    <dbReference type="NCBI Taxonomy" id="27376"/>
    <lineage>
        <taxon>Eukaryota</taxon>
        <taxon>Fungi</taxon>
        <taxon>Fungi incertae sedis</taxon>
        <taxon>Mucoromycota</taxon>
        <taxon>Glomeromycotina</taxon>
        <taxon>Glomeromycetes</taxon>
        <taxon>Diversisporales</taxon>
        <taxon>Acaulosporaceae</taxon>
        <taxon>Acaulospora</taxon>
    </lineage>
</organism>
<gene>
    <name evidence="1" type="ORF">ACOLOM_LOCUS1355</name>
</gene>
<name>A0ACA9KCB2_9GLOM</name>
<sequence length="131" mass="14370">MMVSQLQGSFLTFLVQACKANRVLDIGTFAGYSAACMAEGLRSRGDGAKVVTLEKDELCQRVAKENIEAAGYSDLIEFLLGDASELLELLDNSMPYDLVFIDANKSGYIKYYNTILERNLLSNDGIIVADN</sequence>
<comment type="caution">
    <text evidence="1">The sequence shown here is derived from an EMBL/GenBank/DDBJ whole genome shotgun (WGS) entry which is preliminary data.</text>
</comment>
<protein>
    <submittedName>
        <fullName evidence="1">3678_t:CDS:1</fullName>
    </submittedName>
</protein>
<dbReference type="EMBL" id="CAJVPT010001571">
    <property type="protein sequence ID" value="CAG8465434.1"/>
    <property type="molecule type" value="Genomic_DNA"/>
</dbReference>
<proteinExistence type="predicted"/>